<dbReference type="PRINTS" id="PR00413">
    <property type="entry name" value="HADHALOGNASE"/>
</dbReference>
<dbReference type="RefSeq" id="WP_246121485.1">
    <property type="nucleotide sequence ID" value="NZ_VFOZ01000001.1"/>
</dbReference>
<sequence>MPGSHPLKAVLFDMDGTLVDTEELWWEAVGQVASTLGYELSDADLPDVLGRPVEHVAALLRRATGSSSVSLAADLHREFATRVEGRIVVRPGAAGLLDLLPSHGIAVGLVSASPRSIVNTVLRALGADRFAVTVTADDTERTKPAPDPYLLAARMLGVPPVACVAVEDSPVGVRSAESAGCAVLAVPSVTPIPPAPGRAVLDSLEQADVPLLQALTRAGP</sequence>
<evidence type="ECO:0000313" key="1">
    <source>
        <dbReference type="EMBL" id="TQL96463.1"/>
    </source>
</evidence>
<evidence type="ECO:0000313" key="2">
    <source>
        <dbReference type="Proteomes" id="UP000316096"/>
    </source>
</evidence>
<keyword evidence="2" id="KW-1185">Reference proteome</keyword>
<dbReference type="SFLD" id="SFLDS00003">
    <property type="entry name" value="Haloacid_Dehalogenase"/>
    <property type="match status" value="1"/>
</dbReference>
<protein>
    <submittedName>
        <fullName evidence="1">HAD superfamily hydrolase (TIGR01509 family)</fullName>
    </submittedName>
</protein>
<dbReference type="InterPro" id="IPR023214">
    <property type="entry name" value="HAD_sf"/>
</dbReference>
<accession>A0A543CH77</accession>
<gene>
    <name evidence="1" type="ORF">FB559_1993</name>
</gene>
<dbReference type="InterPro" id="IPR023198">
    <property type="entry name" value="PGP-like_dom2"/>
</dbReference>
<dbReference type="GO" id="GO:0050308">
    <property type="term" value="F:sugar-phosphatase activity"/>
    <property type="evidence" value="ECO:0007669"/>
    <property type="project" value="TreeGrafter"/>
</dbReference>
<name>A0A543CH77_9ACTN</name>
<dbReference type="SFLD" id="SFLDG01129">
    <property type="entry name" value="C1.5:_HAD__Beta-PGM__Phosphata"/>
    <property type="match status" value="1"/>
</dbReference>
<dbReference type="SFLD" id="SFLDG01135">
    <property type="entry name" value="C1.5.6:_HAD__Beta-PGM__Phospha"/>
    <property type="match status" value="1"/>
</dbReference>
<dbReference type="CDD" id="cd07505">
    <property type="entry name" value="HAD_BPGM-like"/>
    <property type="match status" value="1"/>
</dbReference>
<dbReference type="InterPro" id="IPR036412">
    <property type="entry name" value="HAD-like_sf"/>
</dbReference>
<dbReference type="Proteomes" id="UP000316096">
    <property type="component" value="Unassembled WGS sequence"/>
</dbReference>
<dbReference type="SUPFAM" id="SSF56784">
    <property type="entry name" value="HAD-like"/>
    <property type="match status" value="1"/>
</dbReference>
<dbReference type="EMBL" id="VFOZ01000001">
    <property type="protein sequence ID" value="TQL96463.1"/>
    <property type="molecule type" value="Genomic_DNA"/>
</dbReference>
<dbReference type="Gene3D" id="3.40.50.1000">
    <property type="entry name" value="HAD superfamily/HAD-like"/>
    <property type="match status" value="1"/>
</dbReference>
<dbReference type="InterPro" id="IPR006439">
    <property type="entry name" value="HAD-SF_hydro_IA"/>
</dbReference>
<organism evidence="1 2">
    <name type="scientific">Actinoallomurus bryophytorum</name>
    <dbReference type="NCBI Taxonomy" id="1490222"/>
    <lineage>
        <taxon>Bacteria</taxon>
        <taxon>Bacillati</taxon>
        <taxon>Actinomycetota</taxon>
        <taxon>Actinomycetes</taxon>
        <taxon>Streptosporangiales</taxon>
        <taxon>Thermomonosporaceae</taxon>
        <taxon>Actinoallomurus</taxon>
    </lineage>
</organism>
<dbReference type="PANTHER" id="PTHR43481:SF4">
    <property type="entry name" value="GLYCEROL-1-PHOSPHATE PHOSPHOHYDROLASE 1-RELATED"/>
    <property type="match status" value="1"/>
</dbReference>
<comment type="caution">
    <text evidence="1">The sequence shown here is derived from an EMBL/GenBank/DDBJ whole genome shotgun (WGS) entry which is preliminary data.</text>
</comment>
<dbReference type="NCBIfam" id="TIGR01509">
    <property type="entry name" value="HAD-SF-IA-v3"/>
    <property type="match status" value="1"/>
</dbReference>
<dbReference type="AlphaFoldDB" id="A0A543CH77"/>
<reference evidence="1 2" key="1">
    <citation type="submission" date="2019-06" db="EMBL/GenBank/DDBJ databases">
        <title>Sequencing the genomes of 1000 actinobacteria strains.</title>
        <authorList>
            <person name="Klenk H.-P."/>
        </authorList>
    </citation>
    <scope>NUCLEOTIDE SEQUENCE [LARGE SCALE GENOMIC DNA]</scope>
    <source>
        <strain evidence="1 2">DSM 102200</strain>
    </source>
</reference>
<dbReference type="Gene3D" id="1.10.150.240">
    <property type="entry name" value="Putative phosphatase, domain 2"/>
    <property type="match status" value="1"/>
</dbReference>
<keyword evidence="1" id="KW-0378">Hydrolase</keyword>
<dbReference type="InterPro" id="IPR051806">
    <property type="entry name" value="HAD-like_SPP"/>
</dbReference>
<dbReference type="PANTHER" id="PTHR43481">
    <property type="entry name" value="FRUCTOSE-1-PHOSPHATE PHOSPHATASE"/>
    <property type="match status" value="1"/>
</dbReference>
<proteinExistence type="predicted"/>
<dbReference type="Pfam" id="PF00702">
    <property type="entry name" value="Hydrolase"/>
    <property type="match status" value="1"/>
</dbReference>